<dbReference type="PATRIC" id="fig|1631356.3.peg.2972"/>
<name>A0A0L6CKW5_9MICO</name>
<accession>A0A0L6CKW5</accession>
<proteinExistence type="predicted"/>
<dbReference type="CDD" id="cd01832">
    <property type="entry name" value="SGNH_hydrolase_like_1"/>
    <property type="match status" value="1"/>
</dbReference>
<evidence type="ECO:0000313" key="4">
    <source>
        <dbReference type="Proteomes" id="UP000037397"/>
    </source>
</evidence>
<dbReference type="SUPFAM" id="SSF52266">
    <property type="entry name" value="SGNH hydrolase"/>
    <property type="match status" value="1"/>
</dbReference>
<feature type="region of interest" description="Disordered" evidence="1">
    <location>
        <begin position="240"/>
        <end position="263"/>
    </location>
</feature>
<protein>
    <submittedName>
        <fullName evidence="3">G-D-S-L family lipolytic protein</fullName>
    </submittedName>
</protein>
<dbReference type="EMBL" id="LAIR01000002">
    <property type="protein sequence ID" value="KNX38163.1"/>
    <property type="molecule type" value="Genomic_DNA"/>
</dbReference>
<reference evidence="4" key="1">
    <citation type="submission" date="2015-03" db="EMBL/GenBank/DDBJ databases">
        <title>Luteipulveratus halotolerans sp. nov., a novel actinobacterium (Dermacoccaceae) from Sarawak, Malaysia.</title>
        <authorList>
            <person name="Juboi H."/>
            <person name="Basik A."/>
            <person name="Shamsul S.S."/>
            <person name="Arnold P."/>
            <person name="Schmitt E.K."/>
            <person name="Sanglier J.-J."/>
            <person name="Yeo T."/>
        </authorList>
    </citation>
    <scope>NUCLEOTIDE SEQUENCE [LARGE SCALE GENOMIC DNA]</scope>
    <source>
        <strain evidence="4">C296001</strain>
    </source>
</reference>
<dbReference type="Pfam" id="PF13472">
    <property type="entry name" value="Lipase_GDSL_2"/>
    <property type="match status" value="1"/>
</dbReference>
<dbReference type="InterPro" id="IPR013830">
    <property type="entry name" value="SGNH_hydro"/>
</dbReference>
<dbReference type="RefSeq" id="WP_050670584.1">
    <property type="nucleotide sequence ID" value="NZ_LAIR01000002.1"/>
</dbReference>
<evidence type="ECO:0000256" key="1">
    <source>
        <dbReference type="SAM" id="MobiDB-lite"/>
    </source>
</evidence>
<dbReference type="Proteomes" id="UP000037397">
    <property type="component" value="Unassembled WGS sequence"/>
</dbReference>
<dbReference type="PANTHER" id="PTHR43784">
    <property type="entry name" value="GDSL-LIKE LIPASE/ACYLHYDROLASE, PUTATIVE (AFU_ORTHOLOGUE AFUA_2G00820)-RELATED"/>
    <property type="match status" value="1"/>
</dbReference>
<gene>
    <name evidence="3" type="ORF">VV01_15025</name>
</gene>
<dbReference type="InterPro" id="IPR053140">
    <property type="entry name" value="GDSL_Rv0518-like"/>
</dbReference>
<evidence type="ECO:0000313" key="3">
    <source>
        <dbReference type="EMBL" id="KNX38163.1"/>
    </source>
</evidence>
<sequence length="263" mass="28619">MTRVWERYVAIGDSFTEGMSDPSPTTPDVYVGWADRLAAQLGARNALQDKPFGYANLAIRGRLVADVVGPQTDAALDLQPDLVSIVGGANDCLRPKVDLDDVAAQLEAAVVRLRAAGADVLLSTTADPGWAPVLKHVRPRLSVHTNNLWAIAQRHGCYVIDMWTLRSLRDTRMWAQDRIHLSTLGHERVAAQAAWTLGLPAGDLDWKTPLPAAAPLSRREAAGSHAAWVRTHLSPWVQRRLQGRSSGDGRAPKRPTVSPVDSI</sequence>
<dbReference type="PANTHER" id="PTHR43784:SF2">
    <property type="entry name" value="GDSL-LIKE LIPASE_ACYLHYDROLASE, PUTATIVE (AFU_ORTHOLOGUE AFUA_2G00820)-RELATED"/>
    <property type="match status" value="1"/>
</dbReference>
<dbReference type="OrthoDB" id="3465773at2"/>
<dbReference type="Gene3D" id="3.40.50.1110">
    <property type="entry name" value="SGNH hydrolase"/>
    <property type="match status" value="1"/>
</dbReference>
<evidence type="ECO:0000259" key="2">
    <source>
        <dbReference type="Pfam" id="PF13472"/>
    </source>
</evidence>
<organism evidence="3 4">
    <name type="scientific">Luteipulveratus halotolerans</name>
    <dbReference type="NCBI Taxonomy" id="1631356"/>
    <lineage>
        <taxon>Bacteria</taxon>
        <taxon>Bacillati</taxon>
        <taxon>Actinomycetota</taxon>
        <taxon>Actinomycetes</taxon>
        <taxon>Micrococcales</taxon>
        <taxon>Dermacoccaceae</taxon>
        <taxon>Luteipulveratus</taxon>
    </lineage>
</organism>
<dbReference type="InterPro" id="IPR036514">
    <property type="entry name" value="SGNH_hydro_sf"/>
</dbReference>
<comment type="caution">
    <text evidence="3">The sequence shown here is derived from an EMBL/GenBank/DDBJ whole genome shotgun (WGS) entry which is preliminary data.</text>
</comment>
<dbReference type="AlphaFoldDB" id="A0A0L6CKW5"/>
<keyword evidence="4" id="KW-1185">Reference proteome</keyword>
<feature type="domain" description="SGNH hydrolase-type esterase" evidence="2">
    <location>
        <begin position="10"/>
        <end position="188"/>
    </location>
</feature>
<dbReference type="STRING" id="1631356.VV01_15025"/>